<comment type="caution">
    <text evidence="7">The sequence shown here is derived from an EMBL/GenBank/DDBJ whole genome shotgun (WGS) entry which is preliminary data.</text>
</comment>
<dbReference type="Gene3D" id="2.120.10.30">
    <property type="entry name" value="TolB, C-terminal domain"/>
    <property type="match status" value="1"/>
</dbReference>
<dbReference type="InterPro" id="IPR009056">
    <property type="entry name" value="Cyt_c-like_dom"/>
</dbReference>
<dbReference type="InterPro" id="IPR011989">
    <property type="entry name" value="ARM-like"/>
</dbReference>
<dbReference type="InterPro" id="IPR011042">
    <property type="entry name" value="6-blade_b-propeller_TolB-like"/>
</dbReference>
<evidence type="ECO:0000256" key="4">
    <source>
        <dbReference type="PROSITE-ProRule" id="PRU00433"/>
    </source>
</evidence>
<dbReference type="EMBL" id="WTPX01000017">
    <property type="protein sequence ID" value="NNJ24808.1"/>
    <property type="molecule type" value="Genomic_DNA"/>
</dbReference>
<dbReference type="InterPro" id="IPR036909">
    <property type="entry name" value="Cyt_c-like_dom_sf"/>
</dbReference>
<dbReference type="Pfam" id="PF23500">
    <property type="entry name" value="DUF7133"/>
    <property type="match status" value="2"/>
</dbReference>
<sequence length="1195" mass="127322">MTFRLAARGASRGPFVARVLSLGLRLGLPLALSAPAFAQRDLTDIPEPDPVAEQAAFAVPDGWEATLFAADPDIAKPIQTNWDARGRLWVATSRVYPQLEPGEVADDQIVILEDTDGDGASDKTIVFADGLLIPTGVLPDADGQGAYVANSTELLYLKDLNGDGRADRDAPGEWTVVLDGFGTEDTHHILHTLRAGPAGEIYFNQSIYIHSQIETPLGLERLDGGGIWRYEPDVGKLEVWARGFINPWGHRFDEWGQEFATDGANGEGVTYVFPGAAFPTAVGTDDILHGLSPGQPKHCGLAILDDPAIPEAWRGRFVTCDFRGHRVNTFDISDDPNGSGYVARQKDDLLGSDHVAFRPIDAHVGPDGAVYIADWYNPIIQHGEVDFRDPRRDKIHGRIWRLAPKKMSNAAGPAGPRLVDLSTPKLLDELVSPRRWVRDMARRLLIARGADAVWPELLDWVGARPADDGRARLEALWLAQGLRLDMPGLREAALADDDFRVRAAATRVLGFAVERGDDQRTRLAALAADPHPRVRLEAVNMLRRLGTAEAARDAFVAVDHPLDENLSYALRLTARELADEWLPAVAENPDFFGSPDRLLFALAAAKKSAALPPALALLDAGELNNEQRVEVLSLIGRFGDAAAVERAAKMLDAPEAPRTATLSALVAAARRKIVPADEGTAVRALLMVGSPAERAAAAELLGLWRSTDAADELVRVAGDNAQPQSVRRAAAEALTRLGTKGRERLTALAAGTGPAAADAIVILSRAAPNVAASSAVERLVGTATDPAAASELVTAFAATDAGVKALTAALADVSLKEPVAAAALRGLAGKGKRVAALEAALQTAGGIEPMKELNPAEFLVLVDRAATEGDPARGQAIYRRAKLKCMDCHAIGGAGGLVGPDLTSIGGSAQPDYLLESLLKPSAKIKEGYATLTVLKDDGVVLNGVLVSQTDEEYKLRDADGQEIAVPAASVLQAEVSPVSLMPSELVETLRPDELADLVAFLAALGKSGEYRVAPDRRVRTWQVVYGPEMWGAVSRRVRANGMGDVAERPAEYPWEPRYSEVSGVLPTADLPLASFFGGRKYALLRFPLPEDATAPVTLRIRDEKGEGNASGVTLWQMSDDGAGAATRYDLDRLAEGDTEGAAITLDPANGRSITLAVNPDERAATGLRIDLDDTPAAPTGDSESNVLPNSDDAP</sequence>
<proteinExistence type="predicted"/>
<evidence type="ECO:0000256" key="1">
    <source>
        <dbReference type="ARBA" id="ARBA00022617"/>
    </source>
</evidence>
<dbReference type="PANTHER" id="PTHR33546">
    <property type="entry name" value="LARGE, MULTIFUNCTIONAL SECRETED PROTEIN-RELATED"/>
    <property type="match status" value="1"/>
</dbReference>
<feature type="region of interest" description="Disordered" evidence="5">
    <location>
        <begin position="1167"/>
        <end position="1195"/>
    </location>
</feature>
<dbReference type="NCBIfam" id="TIGR02604">
    <property type="entry name" value="Piru_Ver_Nterm"/>
    <property type="match status" value="1"/>
</dbReference>
<gene>
    <name evidence="7" type="ORF">LzC2_08680</name>
</gene>
<dbReference type="Gene3D" id="1.25.10.10">
    <property type="entry name" value="Leucine-rich Repeat Variant"/>
    <property type="match status" value="2"/>
</dbReference>
<reference evidence="7 8" key="1">
    <citation type="journal article" date="2020" name="Syst. Appl. Microbiol.">
        <title>Alienimonas chondri sp. nov., a novel planctomycete isolated from the biofilm of the red alga Chondrus crispus.</title>
        <authorList>
            <person name="Vitorino I."/>
            <person name="Albuquerque L."/>
            <person name="Wiegand S."/>
            <person name="Kallscheuer N."/>
            <person name="da Costa M.S."/>
            <person name="Lobo-da-Cunha A."/>
            <person name="Jogler C."/>
            <person name="Lage O.M."/>
        </authorList>
    </citation>
    <scope>NUCLEOTIDE SEQUENCE [LARGE SCALE GENOMIC DNA]</scope>
    <source>
        <strain evidence="7 8">LzC2</strain>
    </source>
</reference>
<dbReference type="SUPFAM" id="SSF63829">
    <property type="entry name" value="Calcium-dependent phosphotriesterase"/>
    <property type="match status" value="1"/>
</dbReference>
<protein>
    <recommendedName>
        <fullName evidence="6">Cytochrome c domain-containing protein</fullName>
    </recommendedName>
</protein>
<dbReference type="InterPro" id="IPR004155">
    <property type="entry name" value="PBS_lyase_HEAT"/>
</dbReference>
<dbReference type="Gene3D" id="1.10.760.10">
    <property type="entry name" value="Cytochrome c-like domain"/>
    <property type="match status" value="1"/>
</dbReference>
<keyword evidence="8" id="KW-1185">Reference proteome</keyword>
<evidence type="ECO:0000259" key="6">
    <source>
        <dbReference type="PROSITE" id="PS51007"/>
    </source>
</evidence>
<dbReference type="PANTHER" id="PTHR33546:SF1">
    <property type="entry name" value="LARGE, MULTIFUNCTIONAL SECRETED PROTEIN"/>
    <property type="match status" value="1"/>
</dbReference>
<name>A0ABX1V9R9_9PLAN</name>
<organism evidence="7 8">
    <name type="scientific">Alienimonas chondri</name>
    <dbReference type="NCBI Taxonomy" id="2681879"/>
    <lineage>
        <taxon>Bacteria</taxon>
        <taxon>Pseudomonadati</taxon>
        <taxon>Planctomycetota</taxon>
        <taxon>Planctomycetia</taxon>
        <taxon>Planctomycetales</taxon>
        <taxon>Planctomycetaceae</taxon>
        <taxon>Alienimonas</taxon>
    </lineage>
</organism>
<dbReference type="Proteomes" id="UP000609651">
    <property type="component" value="Unassembled WGS sequence"/>
</dbReference>
<feature type="domain" description="Cytochrome c" evidence="6">
    <location>
        <begin position="869"/>
        <end position="1006"/>
    </location>
</feature>
<evidence type="ECO:0000256" key="5">
    <source>
        <dbReference type="SAM" id="MobiDB-lite"/>
    </source>
</evidence>
<accession>A0ABX1V9R9</accession>
<dbReference type="Pfam" id="PF13646">
    <property type="entry name" value="HEAT_2"/>
    <property type="match status" value="2"/>
</dbReference>
<dbReference type="NCBIfam" id="TIGR02603">
    <property type="entry name" value="CxxCH_TIGR02603"/>
    <property type="match status" value="1"/>
</dbReference>
<dbReference type="InterPro" id="IPR013428">
    <property type="entry name" value="Membrane-bound_put_N"/>
</dbReference>
<dbReference type="InterPro" id="IPR055557">
    <property type="entry name" value="DUF7133"/>
</dbReference>
<dbReference type="SUPFAM" id="SSF46626">
    <property type="entry name" value="Cytochrome c"/>
    <property type="match status" value="1"/>
</dbReference>
<dbReference type="InterPro" id="IPR013427">
    <property type="entry name" value="Haem-bd_dom_put"/>
</dbReference>
<dbReference type="SUPFAM" id="SSF48371">
    <property type="entry name" value="ARM repeat"/>
    <property type="match status" value="1"/>
</dbReference>
<evidence type="ECO:0000256" key="2">
    <source>
        <dbReference type="ARBA" id="ARBA00022723"/>
    </source>
</evidence>
<keyword evidence="1 4" id="KW-0349">Heme</keyword>
<keyword evidence="2 4" id="KW-0479">Metal-binding</keyword>
<evidence type="ECO:0000313" key="8">
    <source>
        <dbReference type="Proteomes" id="UP000609651"/>
    </source>
</evidence>
<dbReference type="PROSITE" id="PS51007">
    <property type="entry name" value="CYTC"/>
    <property type="match status" value="1"/>
</dbReference>
<dbReference type="SMART" id="SM00567">
    <property type="entry name" value="EZ_HEAT"/>
    <property type="match status" value="5"/>
</dbReference>
<evidence type="ECO:0000256" key="3">
    <source>
        <dbReference type="ARBA" id="ARBA00023004"/>
    </source>
</evidence>
<evidence type="ECO:0000313" key="7">
    <source>
        <dbReference type="EMBL" id="NNJ24808.1"/>
    </source>
</evidence>
<keyword evidence="3 4" id="KW-0408">Iron</keyword>
<dbReference type="InterPro" id="IPR016024">
    <property type="entry name" value="ARM-type_fold"/>
</dbReference>